<comment type="caution">
    <text evidence="16">The sequence shown here is derived from an EMBL/GenBank/DDBJ whole genome shotgun (WGS) entry which is preliminary data.</text>
</comment>
<dbReference type="SMART" id="SM00382">
    <property type="entry name" value="AAA"/>
    <property type="match status" value="1"/>
</dbReference>
<evidence type="ECO:0000259" key="13">
    <source>
        <dbReference type="SMART" id="SM00382"/>
    </source>
</evidence>
<sequence length="368" mass="39057">MSKTGFFGRLLGRKGEDTPPEEQPVVEAGVGNPVVPSEPESEPALTPEPESEPEADGAAETEASSGWFSRLRSGLSKSSSKLTLGIGDLFTKRKLDDEALEELEELLITSDLGVATAARVTKRLAKTRFGQDVDSDEIKATLAEEIGAILAPVAVPLAPDFDRKPHVILVVGVNGAGKTTTIGKMAKFYRDQGRSVTLAAGDTFRAAAVEQLKVWGERTNCPVVARETGADAAGLAFDALADARKRGDDLLFIDTAGRLQNKADLMAELEKIVRVIKKQDETAPHDVLLVLDATVGQNAHSQVEIFRQMVGVTGLVLTKLDGTARGGVLVALADKFQLPVHAIGIGEKASDLRPFAADAFARSLVGLD</sequence>
<dbReference type="Proteomes" id="UP000480684">
    <property type="component" value="Unassembled WGS sequence"/>
</dbReference>
<comment type="catalytic activity">
    <reaction evidence="9 11">
        <text>GTP + H2O = GDP + phosphate + H(+)</text>
        <dbReference type="Rhea" id="RHEA:19669"/>
        <dbReference type="ChEBI" id="CHEBI:15377"/>
        <dbReference type="ChEBI" id="CHEBI:15378"/>
        <dbReference type="ChEBI" id="CHEBI:37565"/>
        <dbReference type="ChEBI" id="CHEBI:43474"/>
        <dbReference type="ChEBI" id="CHEBI:58189"/>
        <dbReference type="EC" id="3.6.5.4"/>
    </reaction>
</comment>
<evidence type="ECO:0000256" key="1">
    <source>
        <dbReference type="ARBA" id="ARBA00004515"/>
    </source>
</evidence>
<dbReference type="EMBL" id="JAAIYP010000038">
    <property type="protein sequence ID" value="NFV80899.1"/>
    <property type="molecule type" value="Genomic_DNA"/>
</dbReference>
<dbReference type="InterPro" id="IPR004390">
    <property type="entry name" value="SR_rcpt_FtsY"/>
</dbReference>
<evidence type="ECO:0000259" key="14">
    <source>
        <dbReference type="SMART" id="SM00962"/>
    </source>
</evidence>
<evidence type="ECO:0000256" key="9">
    <source>
        <dbReference type="ARBA" id="ARBA00048027"/>
    </source>
</evidence>
<dbReference type="PANTHER" id="PTHR43134">
    <property type="entry name" value="SIGNAL RECOGNITION PARTICLE RECEPTOR SUBUNIT ALPHA"/>
    <property type="match status" value="1"/>
</dbReference>
<feature type="binding site" evidence="11">
    <location>
        <begin position="318"/>
        <end position="321"/>
    </location>
    <ligand>
        <name>GTP</name>
        <dbReference type="ChEBI" id="CHEBI:37565"/>
    </ligand>
</feature>
<dbReference type="GO" id="GO:0006614">
    <property type="term" value="P:SRP-dependent cotranslational protein targeting to membrane"/>
    <property type="evidence" value="ECO:0007669"/>
    <property type="project" value="InterPro"/>
</dbReference>
<evidence type="ECO:0000256" key="11">
    <source>
        <dbReference type="HAMAP-Rule" id="MF_00920"/>
    </source>
</evidence>
<keyword evidence="3 11" id="KW-0963">Cytoplasm</keyword>
<evidence type="ECO:0000256" key="10">
    <source>
        <dbReference type="ARBA" id="ARBA00053570"/>
    </source>
</evidence>
<dbReference type="Gene3D" id="1.20.120.140">
    <property type="entry name" value="Signal recognition particle SRP54, nucleotide-binding domain"/>
    <property type="match status" value="1"/>
</dbReference>
<dbReference type="EC" id="3.6.5.4" evidence="11"/>
<proteinExistence type="inferred from homology"/>
<keyword evidence="8 11" id="KW-0675">Receptor</keyword>
<dbReference type="InterPro" id="IPR000897">
    <property type="entry name" value="SRP54_GTPase_dom"/>
</dbReference>
<dbReference type="GO" id="GO:0005737">
    <property type="term" value="C:cytoplasm"/>
    <property type="evidence" value="ECO:0007669"/>
    <property type="project" value="UniProtKB-SubCell"/>
</dbReference>
<dbReference type="GO" id="GO:0005886">
    <property type="term" value="C:plasma membrane"/>
    <property type="evidence" value="ECO:0007669"/>
    <property type="project" value="UniProtKB-SubCell"/>
</dbReference>
<protein>
    <recommendedName>
        <fullName evidence="11">Signal recognition particle receptor FtsY</fullName>
        <shortName evidence="11">SRP receptor</shortName>
        <ecNumber evidence="11">3.6.5.4</ecNumber>
    </recommendedName>
</protein>
<dbReference type="PANTHER" id="PTHR43134:SF1">
    <property type="entry name" value="SIGNAL RECOGNITION PARTICLE RECEPTOR SUBUNIT ALPHA"/>
    <property type="match status" value="1"/>
</dbReference>
<organism evidence="16 17">
    <name type="scientific">Magnetospirillum aberrantis SpK</name>
    <dbReference type="NCBI Taxonomy" id="908842"/>
    <lineage>
        <taxon>Bacteria</taxon>
        <taxon>Pseudomonadati</taxon>
        <taxon>Pseudomonadota</taxon>
        <taxon>Alphaproteobacteria</taxon>
        <taxon>Rhodospirillales</taxon>
        <taxon>Rhodospirillaceae</taxon>
        <taxon>Magnetospirillum</taxon>
    </lineage>
</organism>
<evidence type="ECO:0000256" key="3">
    <source>
        <dbReference type="ARBA" id="ARBA00022490"/>
    </source>
</evidence>
<keyword evidence="7 11" id="KW-0472">Membrane</keyword>
<evidence type="ECO:0000256" key="6">
    <source>
        <dbReference type="ARBA" id="ARBA00023134"/>
    </source>
</evidence>
<feature type="binding site" evidence="11">
    <location>
        <begin position="172"/>
        <end position="179"/>
    </location>
    <ligand>
        <name>GTP</name>
        <dbReference type="ChEBI" id="CHEBI:37565"/>
    </ligand>
</feature>
<dbReference type="InterPro" id="IPR042101">
    <property type="entry name" value="SRP54_N_sf"/>
</dbReference>
<evidence type="ECO:0000256" key="2">
    <source>
        <dbReference type="ARBA" id="ARBA00022475"/>
    </source>
</evidence>
<dbReference type="FunFam" id="3.40.50.300:FF:000053">
    <property type="entry name" value="Signal recognition particle receptor FtsY"/>
    <property type="match status" value="1"/>
</dbReference>
<dbReference type="HAMAP" id="MF_00920">
    <property type="entry name" value="FtsY"/>
    <property type="match status" value="1"/>
</dbReference>
<keyword evidence="5 11" id="KW-0378">Hydrolase</keyword>
<dbReference type="FunFam" id="1.20.120.140:FF:000002">
    <property type="entry name" value="Signal recognition particle receptor FtsY"/>
    <property type="match status" value="1"/>
</dbReference>
<evidence type="ECO:0000256" key="8">
    <source>
        <dbReference type="ARBA" id="ARBA00023170"/>
    </source>
</evidence>
<dbReference type="RefSeq" id="WP_163679947.1">
    <property type="nucleotide sequence ID" value="NZ_JAAIYP010000038.1"/>
</dbReference>
<evidence type="ECO:0000256" key="4">
    <source>
        <dbReference type="ARBA" id="ARBA00022741"/>
    </source>
</evidence>
<dbReference type="InterPro" id="IPR013822">
    <property type="entry name" value="Signal_recog_particl_SRP54_hlx"/>
</dbReference>
<dbReference type="GO" id="GO:0003924">
    <property type="term" value="F:GTPase activity"/>
    <property type="evidence" value="ECO:0007669"/>
    <property type="project" value="UniProtKB-UniRule"/>
</dbReference>
<dbReference type="CDD" id="cd17874">
    <property type="entry name" value="FtsY"/>
    <property type="match status" value="1"/>
</dbReference>
<dbReference type="SMART" id="SM00963">
    <property type="entry name" value="SRP54_N"/>
    <property type="match status" value="1"/>
</dbReference>
<comment type="subunit">
    <text evidence="11">Part of the signal recognition particle protein translocation system, which is composed of SRP and FtsY. SRP is a ribonucleoprotein composed of Ffh and a 4.5S RNA molecule.</text>
</comment>
<comment type="subcellular location">
    <subcellularLocation>
        <location evidence="1">Cell inner membrane</location>
        <topology evidence="1">Peripheral membrane protein</topology>
        <orientation evidence="1">Cytoplasmic side</orientation>
    </subcellularLocation>
    <subcellularLocation>
        <location evidence="11">Cell membrane</location>
        <topology evidence="11">Peripheral membrane protein</topology>
        <orientation evidence="11">Cytoplasmic side</orientation>
    </subcellularLocation>
    <subcellularLocation>
        <location evidence="11">Cytoplasm</location>
    </subcellularLocation>
</comment>
<accession>A0A7C9QV45</accession>
<dbReference type="NCBIfam" id="TIGR00064">
    <property type="entry name" value="ftsY"/>
    <property type="match status" value="1"/>
</dbReference>
<dbReference type="GO" id="GO:0005047">
    <property type="term" value="F:signal recognition particle binding"/>
    <property type="evidence" value="ECO:0007669"/>
    <property type="project" value="TreeGrafter"/>
</dbReference>
<dbReference type="Pfam" id="PF00448">
    <property type="entry name" value="SRP54"/>
    <property type="match status" value="1"/>
</dbReference>
<feature type="domain" description="AAA+ ATPase" evidence="13">
    <location>
        <begin position="164"/>
        <end position="344"/>
    </location>
</feature>
<feature type="domain" description="Signal recognition particle SRP54 helical bundle" evidence="15">
    <location>
        <begin position="71"/>
        <end position="150"/>
    </location>
</feature>
<evidence type="ECO:0000313" key="16">
    <source>
        <dbReference type="EMBL" id="NFV80899.1"/>
    </source>
</evidence>
<feature type="domain" description="SRP54-type proteins GTP-binding" evidence="14">
    <location>
        <begin position="165"/>
        <end position="366"/>
    </location>
</feature>
<feature type="region of interest" description="Disordered" evidence="12">
    <location>
        <begin position="1"/>
        <end position="66"/>
    </location>
</feature>
<evidence type="ECO:0000256" key="7">
    <source>
        <dbReference type="ARBA" id="ARBA00023136"/>
    </source>
</evidence>
<dbReference type="InterPro" id="IPR003593">
    <property type="entry name" value="AAA+_ATPase"/>
</dbReference>
<dbReference type="SMART" id="SM00962">
    <property type="entry name" value="SRP54"/>
    <property type="match status" value="1"/>
</dbReference>
<evidence type="ECO:0000259" key="15">
    <source>
        <dbReference type="SMART" id="SM00963"/>
    </source>
</evidence>
<keyword evidence="6 11" id="KW-0342">GTP-binding</keyword>
<dbReference type="InterPro" id="IPR027417">
    <property type="entry name" value="P-loop_NTPase"/>
</dbReference>
<dbReference type="GO" id="GO:0005525">
    <property type="term" value="F:GTP binding"/>
    <property type="evidence" value="ECO:0007669"/>
    <property type="project" value="UniProtKB-UniRule"/>
</dbReference>
<dbReference type="AlphaFoldDB" id="A0A7C9QV45"/>
<feature type="binding site" evidence="11">
    <location>
        <begin position="254"/>
        <end position="258"/>
    </location>
    <ligand>
        <name>GTP</name>
        <dbReference type="ChEBI" id="CHEBI:37565"/>
    </ligand>
</feature>
<dbReference type="Gene3D" id="3.40.50.300">
    <property type="entry name" value="P-loop containing nucleotide triphosphate hydrolases"/>
    <property type="match status" value="1"/>
</dbReference>
<evidence type="ECO:0000256" key="12">
    <source>
        <dbReference type="SAM" id="MobiDB-lite"/>
    </source>
</evidence>
<name>A0A7C9QV45_9PROT</name>
<gene>
    <name evidence="11 16" type="primary">ftsY</name>
    <name evidence="16" type="ORF">G4223_12330</name>
</gene>
<dbReference type="InterPro" id="IPR036225">
    <property type="entry name" value="SRP/SRP_N"/>
</dbReference>
<dbReference type="SUPFAM" id="SSF52540">
    <property type="entry name" value="P-loop containing nucleoside triphosphate hydrolases"/>
    <property type="match status" value="1"/>
</dbReference>
<reference evidence="16 17" key="1">
    <citation type="submission" date="2020-02" db="EMBL/GenBank/DDBJ databases">
        <authorList>
            <person name="Dziuba M."/>
            <person name="Kuznetsov B."/>
            <person name="Mardanov A."/>
            <person name="Ravin N."/>
            <person name="Grouzdev D."/>
        </authorList>
    </citation>
    <scope>NUCLEOTIDE SEQUENCE [LARGE SCALE GENOMIC DNA]</scope>
    <source>
        <strain evidence="16 17">SpK</strain>
    </source>
</reference>
<evidence type="ECO:0000256" key="5">
    <source>
        <dbReference type="ARBA" id="ARBA00022801"/>
    </source>
</evidence>
<evidence type="ECO:0000313" key="17">
    <source>
        <dbReference type="Proteomes" id="UP000480684"/>
    </source>
</evidence>
<comment type="function">
    <text evidence="10 11">Involved in targeting and insertion of nascent membrane proteins into the cytoplasmic membrane. Acts as a receptor for the complex formed by the signal recognition particle (SRP) and the ribosome-nascent chain (RNC). Interaction with SRP-RNC leads to the transfer of the RNC complex to the Sec translocase for insertion into the membrane, the hydrolysis of GTP by both Ffh and FtsY, and the dissociation of the SRP-FtsY complex into the individual components.</text>
</comment>
<dbReference type="Pfam" id="PF02881">
    <property type="entry name" value="SRP54_N"/>
    <property type="match status" value="1"/>
</dbReference>
<keyword evidence="17" id="KW-1185">Reference proteome</keyword>
<comment type="similarity">
    <text evidence="11">Belongs to the GTP-binding SRP family. FtsY subfamily.</text>
</comment>
<feature type="compositionally biased region" description="Acidic residues" evidence="12">
    <location>
        <begin position="49"/>
        <end position="59"/>
    </location>
</feature>
<dbReference type="SUPFAM" id="SSF47364">
    <property type="entry name" value="Domain of the SRP/SRP receptor G-proteins"/>
    <property type="match status" value="1"/>
</dbReference>
<keyword evidence="2 11" id="KW-1003">Cell membrane</keyword>
<keyword evidence="4 11" id="KW-0547">Nucleotide-binding</keyword>